<dbReference type="EnsemblMetazoa" id="CapteT195645">
    <property type="protein sequence ID" value="CapteP195645"/>
    <property type="gene ID" value="CapteG195645"/>
</dbReference>
<keyword evidence="3" id="KW-1185">Reference proteome</keyword>
<dbReference type="EMBL" id="AMQN01000446">
    <property type="status" value="NOT_ANNOTATED_CDS"/>
    <property type="molecule type" value="Genomic_DNA"/>
</dbReference>
<feature type="transmembrane region" description="Helical" evidence="1">
    <location>
        <begin position="58"/>
        <end position="80"/>
    </location>
</feature>
<keyword evidence="1" id="KW-1133">Transmembrane helix</keyword>
<keyword evidence="1" id="KW-0812">Transmembrane</keyword>
<dbReference type="EMBL" id="AMQN01000448">
    <property type="status" value="NOT_ANNOTATED_CDS"/>
    <property type="molecule type" value="Genomic_DNA"/>
</dbReference>
<dbReference type="Proteomes" id="UP000014760">
    <property type="component" value="Unassembled WGS sequence"/>
</dbReference>
<evidence type="ECO:0000313" key="3">
    <source>
        <dbReference type="Proteomes" id="UP000014760"/>
    </source>
</evidence>
<reference evidence="2" key="3">
    <citation type="submission" date="2015-06" db="UniProtKB">
        <authorList>
            <consortium name="EnsemblMetazoa"/>
        </authorList>
    </citation>
    <scope>IDENTIFICATION</scope>
</reference>
<accession>X1ZVB5</accession>
<dbReference type="OrthoDB" id="10012538at2759"/>
<evidence type="ECO:0000313" key="2">
    <source>
        <dbReference type="EnsemblMetazoa" id="CapteP195645"/>
    </source>
</evidence>
<feature type="transmembrane region" description="Helical" evidence="1">
    <location>
        <begin position="86"/>
        <end position="106"/>
    </location>
</feature>
<dbReference type="AlphaFoldDB" id="X1ZVB5"/>
<dbReference type="HOGENOM" id="CLU_1788692_0_0_1"/>
<protein>
    <submittedName>
        <fullName evidence="2">Uncharacterized protein</fullName>
    </submittedName>
</protein>
<dbReference type="EMBL" id="AMQN01000447">
    <property type="status" value="NOT_ANNOTATED_CDS"/>
    <property type="molecule type" value="Genomic_DNA"/>
</dbReference>
<keyword evidence="1" id="KW-0472">Membrane</keyword>
<reference evidence="3" key="2">
    <citation type="journal article" date="2013" name="Nature">
        <title>Insights into bilaterian evolution from three spiralian genomes.</title>
        <authorList>
            <person name="Simakov O."/>
            <person name="Marletaz F."/>
            <person name="Cho S.J."/>
            <person name="Edsinger-Gonzales E."/>
            <person name="Havlak P."/>
            <person name="Hellsten U."/>
            <person name="Kuo D.H."/>
            <person name="Larsson T."/>
            <person name="Lv J."/>
            <person name="Arendt D."/>
            <person name="Savage R."/>
            <person name="Osoegawa K."/>
            <person name="de Jong P."/>
            <person name="Grimwood J."/>
            <person name="Chapman J.A."/>
            <person name="Shapiro H."/>
            <person name="Aerts A."/>
            <person name="Otillar R.P."/>
            <person name="Terry A.Y."/>
            <person name="Boore J.L."/>
            <person name="Grigoriev I.V."/>
            <person name="Lindberg D.R."/>
            <person name="Seaver E.C."/>
            <person name="Weisblat D.A."/>
            <person name="Putnam N.H."/>
            <person name="Rokhsar D.S."/>
        </authorList>
    </citation>
    <scope>NUCLEOTIDE SEQUENCE</scope>
    <source>
        <strain evidence="3">I ESC-2004</strain>
    </source>
</reference>
<proteinExistence type="predicted"/>
<organism evidence="2 3">
    <name type="scientific">Capitella teleta</name>
    <name type="common">Polychaete worm</name>
    <dbReference type="NCBI Taxonomy" id="283909"/>
    <lineage>
        <taxon>Eukaryota</taxon>
        <taxon>Metazoa</taxon>
        <taxon>Spiralia</taxon>
        <taxon>Lophotrochozoa</taxon>
        <taxon>Annelida</taxon>
        <taxon>Polychaeta</taxon>
        <taxon>Sedentaria</taxon>
        <taxon>Scolecida</taxon>
        <taxon>Capitellidae</taxon>
        <taxon>Capitella</taxon>
    </lineage>
</organism>
<name>X1ZVB5_CAPTE</name>
<reference evidence="3" key="1">
    <citation type="submission" date="2012-12" db="EMBL/GenBank/DDBJ databases">
        <authorList>
            <person name="Hellsten U."/>
            <person name="Grimwood J."/>
            <person name="Chapman J.A."/>
            <person name="Shapiro H."/>
            <person name="Aerts A."/>
            <person name="Otillar R.P."/>
            <person name="Terry A.Y."/>
            <person name="Boore J.L."/>
            <person name="Simakov O."/>
            <person name="Marletaz F."/>
            <person name="Cho S.-J."/>
            <person name="Edsinger-Gonzales E."/>
            <person name="Havlak P."/>
            <person name="Kuo D.-H."/>
            <person name="Larsson T."/>
            <person name="Lv J."/>
            <person name="Arendt D."/>
            <person name="Savage R."/>
            <person name="Osoegawa K."/>
            <person name="de Jong P."/>
            <person name="Lindberg D.R."/>
            <person name="Seaver E.C."/>
            <person name="Weisblat D.A."/>
            <person name="Putnam N.H."/>
            <person name="Grigoriev I.V."/>
            <person name="Rokhsar D.S."/>
        </authorList>
    </citation>
    <scope>NUCLEOTIDE SEQUENCE</scope>
    <source>
        <strain evidence="3">I ESC-2004</strain>
    </source>
</reference>
<sequence length="145" mass="16028">MNFEVECLESENLCGWVWGSYSQQKQEAELLTAISLYEKRLSESDINNASGEVRGHGLFNFGLWLSSIVMVALGIIWGLVSMGFSALNAGVFSVTAVVIYVVLYYVDLKQNILTEEDIVELWTVFAFGGLDKEVKVIDISGCVST</sequence>
<evidence type="ECO:0000256" key="1">
    <source>
        <dbReference type="SAM" id="Phobius"/>
    </source>
</evidence>